<organism evidence="2 3">
    <name type="scientific">Maricaulis virginensis</name>
    <dbReference type="NCBI Taxonomy" id="144022"/>
    <lineage>
        <taxon>Bacteria</taxon>
        <taxon>Pseudomonadati</taxon>
        <taxon>Pseudomonadota</taxon>
        <taxon>Alphaproteobacteria</taxon>
        <taxon>Maricaulales</taxon>
        <taxon>Maricaulaceae</taxon>
        <taxon>Maricaulis</taxon>
    </lineage>
</organism>
<evidence type="ECO:0000259" key="1">
    <source>
        <dbReference type="PROSITE" id="PS50925"/>
    </source>
</evidence>
<accession>A0A9W6MPC3</accession>
<evidence type="ECO:0000313" key="3">
    <source>
        <dbReference type="Proteomes" id="UP001143486"/>
    </source>
</evidence>
<dbReference type="Pfam" id="PF04940">
    <property type="entry name" value="BLUF"/>
    <property type="match status" value="1"/>
</dbReference>
<dbReference type="AlphaFoldDB" id="A0A9W6MPC3"/>
<dbReference type="Gene3D" id="3.30.70.100">
    <property type="match status" value="1"/>
</dbReference>
<feature type="domain" description="BLUF" evidence="1">
    <location>
        <begin position="2"/>
        <end position="97"/>
    </location>
</feature>
<dbReference type="EMBL" id="BSFE01000007">
    <property type="protein sequence ID" value="GLK53007.1"/>
    <property type="molecule type" value="Genomic_DNA"/>
</dbReference>
<dbReference type="InterPro" id="IPR036046">
    <property type="entry name" value="Acylphosphatase-like_dom_sf"/>
</dbReference>
<reference evidence="2" key="1">
    <citation type="journal article" date="2014" name="Int. J. Syst. Evol. Microbiol.">
        <title>Complete genome sequence of Corynebacterium casei LMG S-19264T (=DSM 44701T), isolated from a smear-ripened cheese.</title>
        <authorList>
            <consortium name="US DOE Joint Genome Institute (JGI-PGF)"/>
            <person name="Walter F."/>
            <person name="Albersmeier A."/>
            <person name="Kalinowski J."/>
            <person name="Ruckert C."/>
        </authorList>
    </citation>
    <scope>NUCLEOTIDE SEQUENCE</scope>
    <source>
        <strain evidence="2">VKM B-1513</strain>
    </source>
</reference>
<dbReference type="InterPro" id="IPR007024">
    <property type="entry name" value="BLUF_domain"/>
</dbReference>
<proteinExistence type="predicted"/>
<dbReference type="GO" id="GO:0009882">
    <property type="term" value="F:blue light photoreceptor activity"/>
    <property type="evidence" value="ECO:0007669"/>
    <property type="project" value="InterPro"/>
</dbReference>
<reference evidence="2" key="2">
    <citation type="submission" date="2023-01" db="EMBL/GenBank/DDBJ databases">
        <authorList>
            <person name="Sun Q."/>
            <person name="Evtushenko L."/>
        </authorList>
    </citation>
    <scope>NUCLEOTIDE SEQUENCE</scope>
    <source>
        <strain evidence="2">VKM B-1513</strain>
    </source>
</reference>
<comment type="caution">
    <text evidence="2">The sequence shown here is derived from an EMBL/GenBank/DDBJ whole genome shotgun (WGS) entry which is preliminary data.</text>
</comment>
<protein>
    <recommendedName>
        <fullName evidence="1">BLUF domain-containing protein</fullName>
    </recommendedName>
</protein>
<dbReference type="PROSITE" id="PS50925">
    <property type="entry name" value="BLUF"/>
    <property type="match status" value="1"/>
</dbReference>
<name>A0A9W6MPC3_9PROT</name>
<dbReference type="Proteomes" id="UP001143486">
    <property type="component" value="Unassembled WGS sequence"/>
</dbReference>
<dbReference type="GO" id="GO:0071949">
    <property type="term" value="F:FAD binding"/>
    <property type="evidence" value="ECO:0007669"/>
    <property type="project" value="InterPro"/>
</dbReference>
<dbReference type="SUPFAM" id="SSF54975">
    <property type="entry name" value="Acylphosphatase/BLUF domain-like"/>
    <property type="match status" value="1"/>
</dbReference>
<gene>
    <name evidence="2" type="ORF">GCM10017621_25150</name>
</gene>
<evidence type="ECO:0000313" key="2">
    <source>
        <dbReference type="EMBL" id="GLK53007.1"/>
    </source>
</evidence>
<sequence length="144" mass="15683">MLHRMVLVARARVHLGEGALNGDLGLMLAAHMKASVEREMTGGLVWLDGWFLDVLEGDREALRSFFLAIAADPRISDLRSEEFLPIARRQYARWSVARGDAAIYDTSALRALREGHASAAQASELVAQCLRSATLAESPPLVAA</sequence>
<dbReference type="RefSeq" id="WP_271187366.1">
    <property type="nucleotide sequence ID" value="NZ_BSFE01000007.1"/>
</dbReference>
<dbReference type="SMART" id="SM01034">
    <property type="entry name" value="BLUF"/>
    <property type="match status" value="1"/>
</dbReference>
<keyword evidence="3" id="KW-1185">Reference proteome</keyword>